<sequence>MKISEMDPANPLTGSELFEIVQDGQNRKCSVSEIISAAPDANGVYPDVPLNRVTLKRFSGQTSATPVIIDNVGMINHIAATAYPVLIDRNSNIVAYLNGNDILKTSDGLPATLNDWTLQSMLQCGGFYRKYEYNASTNEKIFKFSIHKVRGYKYVRRRFLNLFGGTVETHDSKQVLLSNAGKWSTQNYNLTQYHQFAKNLGDHFREIATQDREVYRMYFWLIEKTFNSQSVFAGISNVTWDWWGKFTQAANGGQSSYGQFHKTGETMSISGHKGEKSINVSNSDSAQVTVKPCKWLWRENMLSGPYWIWETGYLKKDGVWYRCKDLSKIAFTVTADYESICEEPNVQSGYSDGGYILEDFEDTLIPTMLGGSSTTGHCDRFWRVASPGSGTVYIPAGVGGAGSGAALGVSVLDSTCVASRSSADYGGALASDDPTDTIPDGAVVA</sequence>
<reference evidence="2 3" key="2">
    <citation type="journal article" date="2019" name="Science, e1252229">
        <title>Invertible promoters mediate bacterial phase variation, antibiotic resistance, and host adaptation in the gut.</title>
        <authorList>
            <person name="Jiang X."/>
            <person name="Hall A.B."/>
            <person name="Arthur T.D."/>
            <person name="Plichta D.R."/>
            <person name="Covington C.T."/>
            <person name="Poyet M."/>
            <person name="Crothers J."/>
            <person name="Moses P.L."/>
            <person name="Tolonen A.C."/>
            <person name="Vlamakis H."/>
            <person name="Alm E.J."/>
            <person name="Xavier R.J."/>
        </authorList>
    </citation>
    <scope>NUCLEOTIDE SEQUENCE [LARGE SCALE GENOMIC DNA]</scope>
    <source>
        <strain evidence="3">bj_0095</strain>
        <strain evidence="2">Bj_0095</strain>
    </source>
</reference>
<evidence type="ECO:0000313" key="3">
    <source>
        <dbReference type="Proteomes" id="UP000291917"/>
    </source>
</evidence>
<accession>A0A4Q5H9D2</accession>
<comment type="caution">
    <text evidence="2">The sequence shown here is derived from an EMBL/GenBank/DDBJ whole genome shotgun (WGS) entry which is preliminary data.</text>
</comment>
<evidence type="ECO:0000313" key="4">
    <source>
        <dbReference type="Proteomes" id="UP000335496"/>
    </source>
</evidence>
<dbReference type="Proteomes" id="UP000291917">
    <property type="component" value="Unassembled WGS sequence"/>
</dbReference>
<reference evidence="1 4" key="1">
    <citation type="journal article" date="2019" name="Nat. Med.">
        <title>A library of human gut bacterial isolates paired with longitudinal multiomics data enables mechanistic microbiome research.</title>
        <authorList>
            <person name="Poyet M."/>
            <person name="Groussin M."/>
            <person name="Gibbons S.M."/>
            <person name="Avila-Pacheco J."/>
            <person name="Jiang X."/>
            <person name="Kearney S.M."/>
            <person name="Perrotta A.R."/>
            <person name="Berdy B."/>
            <person name="Zhao S."/>
            <person name="Lieberman T.D."/>
            <person name="Swanson P.K."/>
            <person name="Smith M."/>
            <person name="Roesemann S."/>
            <person name="Alexander J.E."/>
            <person name="Rich S.A."/>
            <person name="Livny J."/>
            <person name="Vlamakis H."/>
            <person name="Clish C."/>
            <person name="Bullock K."/>
            <person name="Deik A."/>
            <person name="Scott J."/>
            <person name="Pierce K.A."/>
            <person name="Xavier R.J."/>
            <person name="Alm E.J."/>
        </authorList>
    </citation>
    <scope>NUCLEOTIDE SEQUENCE [LARGE SCALE GENOMIC DNA]</scope>
    <source>
        <strain evidence="1 4">BIOML-A1</strain>
    </source>
</reference>
<dbReference type="EMBL" id="VVZX01000003">
    <property type="protein sequence ID" value="KAA5276243.1"/>
    <property type="molecule type" value="Genomic_DNA"/>
</dbReference>
<dbReference type="EMBL" id="RCXL01000003">
    <property type="protein sequence ID" value="RYT77500.1"/>
    <property type="molecule type" value="Genomic_DNA"/>
</dbReference>
<dbReference type="AlphaFoldDB" id="A0A4Q5H9D2"/>
<evidence type="ECO:0000313" key="1">
    <source>
        <dbReference type="EMBL" id="KAA5276243.1"/>
    </source>
</evidence>
<gene>
    <name evidence="2" type="ORF">EAJ03_02850</name>
    <name evidence="1" type="ORF">F2Z23_02840</name>
</gene>
<proteinExistence type="predicted"/>
<dbReference type="Proteomes" id="UP000335496">
    <property type="component" value="Unassembled WGS sequence"/>
</dbReference>
<organism evidence="2 3">
    <name type="scientific">Bacteroides eggerthii</name>
    <dbReference type="NCBI Taxonomy" id="28111"/>
    <lineage>
        <taxon>Bacteria</taxon>
        <taxon>Pseudomonadati</taxon>
        <taxon>Bacteroidota</taxon>
        <taxon>Bacteroidia</taxon>
        <taxon>Bacteroidales</taxon>
        <taxon>Bacteroidaceae</taxon>
        <taxon>Bacteroides</taxon>
    </lineage>
</organism>
<name>A0A4Q5H9D2_9BACE</name>
<evidence type="ECO:0000313" key="2">
    <source>
        <dbReference type="EMBL" id="RYT77500.1"/>
    </source>
</evidence>
<protein>
    <submittedName>
        <fullName evidence="2">Uncharacterized protein</fullName>
    </submittedName>
</protein>
<dbReference type="RefSeq" id="WP_130088871.1">
    <property type="nucleotide sequence ID" value="NZ_RCXL01000003.1"/>
</dbReference>
<keyword evidence="4" id="KW-1185">Reference proteome</keyword>